<proteinExistence type="inferred from homology"/>
<dbReference type="GO" id="GO:0004034">
    <property type="term" value="F:aldose 1-epimerase activity"/>
    <property type="evidence" value="ECO:0007669"/>
    <property type="project" value="UniProtKB-EC"/>
</dbReference>
<dbReference type="EC" id="5.1.3.3" evidence="5"/>
<dbReference type="Gene3D" id="2.70.98.10">
    <property type="match status" value="1"/>
</dbReference>
<keyword evidence="10" id="KW-1185">Reference proteome</keyword>
<dbReference type="GO" id="GO:0006006">
    <property type="term" value="P:glucose metabolic process"/>
    <property type="evidence" value="ECO:0007669"/>
    <property type="project" value="TreeGrafter"/>
</dbReference>
<evidence type="ECO:0000313" key="9">
    <source>
        <dbReference type="EMBL" id="SKA68770.1"/>
    </source>
</evidence>
<dbReference type="GO" id="GO:0030246">
    <property type="term" value="F:carbohydrate binding"/>
    <property type="evidence" value="ECO:0007669"/>
    <property type="project" value="InterPro"/>
</dbReference>
<dbReference type="InterPro" id="IPR008183">
    <property type="entry name" value="Aldose_1/G6P_1-epimerase"/>
</dbReference>
<dbReference type="GO" id="GO:0033499">
    <property type="term" value="P:galactose catabolic process via UDP-galactose, Leloir pathway"/>
    <property type="evidence" value="ECO:0007669"/>
    <property type="project" value="TreeGrafter"/>
</dbReference>
<organism evidence="9 10">
    <name type="scientific">Thiothrix eikelboomii</name>
    <dbReference type="NCBI Taxonomy" id="92487"/>
    <lineage>
        <taxon>Bacteria</taxon>
        <taxon>Pseudomonadati</taxon>
        <taxon>Pseudomonadota</taxon>
        <taxon>Gammaproteobacteria</taxon>
        <taxon>Thiotrichales</taxon>
        <taxon>Thiotrichaceae</taxon>
        <taxon>Thiothrix</taxon>
    </lineage>
</organism>
<evidence type="ECO:0000256" key="5">
    <source>
        <dbReference type="PIRNR" id="PIRNR005096"/>
    </source>
</evidence>
<comment type="pathway">
    <text evidence="1 5">Carbohydrate metabolism; hexose metabolism.</text>
</comment>
<gene>
    <name evidence="9" type="ORF">SAMN02745130_00360</name>
</gene>
<dbReference type="InterPro" id="IPR014718">
    <property type="entry name" value="GH-type_carb-bd"/>
</dbReference>
<keyword evidence="3 5" id="KW-0413">Isomerase</keyword>
<dbReference type="SUPFAM" id="SSF74650">
    <property type="entry name" value="Galactose mutarotase-like"/>
    <property type="match status" value="1"/>
</dbReference>
<dbReference type="Pfam" id="PF01263">
    <property type="entry name" value="Aldose_epim"/>
    <property type="match status" value="1"/>
</dbReference>
<comment type="similarity">
    <text evidence="2 5">Belongs to the aldose epimerase family.</text>
</comment>
<dbReference type="RefSeq" id="WP_078920857.1">
    <property type="nucleotide sequence ID" value="NZ_FUYB01000001.1"/>
</dbReference>
<dbReference type="STRING" id="92487.SAMN02745130_00360"/>
<name>A0A1T4VUU6_9GAMM</name>
<reference evidence="9 10" key="1">
    <citation type="submission" date="2017-02" db="EMBL/GenBank/DDBJ databases">
        <authorList>
            <person name="Peterson S.W."/>
        </authorList>
    </citation>
    <scope>NUCLEOTIDE SEQUENCE [LARGE SCALE GENOMIC DNA]</scope>
    <source>
        <strain evidence="9 10">ATCC 49788</strain>
    </source>
</reference>
<dbReference type="PANTHER" id="PTHR10091">
    <property type="entry name" value="ALDOSE-1-EPIMERASE"/>
    <property type="match status" value="1"/>
</dbReference>
<evidence type="ECO:0000256" key="6">
    <source>
        <dbReference type="PIRSR" id="PIRSR005096-1"/>
    </source>
</evidence>
<evidence type="ECO:0000256" key="2">
    <source>
        <dbReference type="ARBA" id="ARBA00006206"/>
    </source>
</evidence>
<evidence type="ECO:0000256" key="3">
    <source>
        <dbReference type="ARBA" id="ARBA00023235"/>
    </source>
</evidence>
<dbReference type="AlphaFoldDB" id="A0A1T4VUU6"/>
<dbReference type="InterPro" id="IPR015443">
    <property type="entry name" value="Aldose_1-epimerase"/>
</dbReference>
<dbReference type="PIRSF" id="PIRSF005096">
    <property type="entry name" value="GALM"/>
    <property type="match status" value="1"/>
</dbReference>
<dbReference type="EMBL" id="FUYB01000001">
    <property type="protein sequence ID" value="SKA68770.1"/>
    <property type="molecule type" value="Genomic_DNA"/>
</dbReference>
<keyword evidence="4 5" id="KW-0119">Carbohydrate metabolism</keyword>
<dbReference type="InterPro" id="IPR047215">
    <property type="entry name" value="Galactose_mutarotase-like"/>
</dbReference>
<evidence type="ECO:0000256" key="4">
    <source>
        <dbReference type="ARBA" id="ARBA00023277"/>
    </source>
</evidence>
<dbReference type="PANTHER" id="PTHR10091:SF49">
    <property type="entry name" value="ALDOSE 1-EPIMERASE"/>
    <property type="match status" value="1"/>
</dbReference>
<dbReference type="Proteomes" id="UP000190460">
    <property type="component" value="Unassembled WGS sequence"/>
</dbReference>
<evidence type="ECO:0000313" key="10">
    <source>
        <dbReference type="Proteomes" id="UP000190460"/>
    </source>
</evidence>
<dbReference type="CDD" id="cd09019">
    <property type="entry name" value="galactose_mutarotase_like"/>
    <property type="match status" value="1"/>
</dbReference>
<comment type="catalytic activity">
    <reaction evidence="5">
        <text>alpha-D-glucose = beta-D-glucose</text>
        <dbReference type="Rhea" id="RHEA:10264"/>
        <dbReference type="ChEBI" id="CHEBI:15903"/>
        <dbReference type="ChEBI" id="CHEBI:17925"/>
        <dbReference type="EC" id="5.1.3.3"/>
    </reaction>
</comment>
<evidence type="ECO:0000256" key="7">
    <source>
        <dbReference type="PIRSR" id="PIRSR005096-2"/>
    </source>
</evidence>
<protein>
    <recommendedName>
        <fullName evidence="5">Aldose 1-epimerase</fullName>
        <ecNumber evidence="5">5.1.3.3</ecNumber>
    </recommendedName>
</protein>
<dbReference type="NCBIfam" id="NF008277">
    <property type="entry name" value="PRK11055.1"/>
    <property type="match status" value="1"/>
</dbReference>
<feature type="active site" description="Proton donor" evidence="6">
    <location>
        <position position="170"/>
    </location>
</feature>
<sequence length="323" mass="35719">MQSFGVNSEGKAIYRFELSGGGLTAHVLTWGGVLQDLHLDGLPYSLVLGFADLNRYLNSQAYIGGNVGRFANRIAQGRAKIAGQMYQFDRNFLGKHLLHGGSRGTDRQVWTVIAHTQSSLSLELSLADGQMGFPGELTVILHYRLLATATLEVEFTATTTAPTLCNFAHHSYFNLDGAGSIQNHQLQIHADYYLPVDAEAIPTGEIATVDKTAFDFRKLQPIHWQQSQYDHNFCTASVRQMLRPVAYLQGQTGVSMRLVTTEPGLQLYDGQYLDGGYAAHAGLALEPQVWPDAPNHAHFPSAELEPGQVYRQLTQYSFSYRPV</sequence>
<feature type="binding site" evidence="7">
    <location>
        <position position="230"/>
    </location>
    <ligand>
        <name>beta-D-galactose</name>
        <dbReference type="ChEBI" id="CHEBI:27667"/>
    </ligand>
</feature>
<dbReference type="UniPathway" id="UPA00242"/>
<feature type="active site" description="Proton acceptor" evidence="6">
    <location>
        <position position="286"/>
    </location>
</feature>
<accession>A0A1T4VUU6</accession>
<dbReference type="OrthoDB" id="9779408at2"/>
<feature type="binding site" evidence="8">
    <location>
        <begin position="72"/>
        <end position="73"/>
    </location>
    <ligand>
        <name>beta-D-galactose</name>
        <dbReference type="ChEBI" id="CHEBI:27667"/>
    </ligand>
</feature>
<evidence type="ECO:0000256" key="8">
    <source>
        <dbReference type="PIRSR" id="PIRSR005096-3"/>
    </source>
</evidence>
<evidence type="ECO:0000256" key="1">
    <source>
        <dbReference type="ARBA" id="ARBA00005028"/>
    </source>
</evidence>
<feature type="binding site" evidence="8">
    <location>
        <begin position="170"/>
        <end position="172"/>
    </location>
    <ligand>
        <name>beta-D-galactose</name>
        <dbReference type="ChEBI" id="CHEBI:27667"/>
    </ligand>
</feature>
<dbReference type="InterPro" id="IPR011013">
    <property type="entry name" value="Gal_mutarotase_sf_dom"/>
</dbReference>